<name>A0ABN7VRV3_GIGMA</name>
<comment type="caution">
    <text evidence="1">The sequence shown here is derived from an EMBL/GenBank/DDBJ whole genome shotgun (WGS) entry which is preliminary data.</text>
</comment>
<protein>
    <submittedName>
        <fullName evidence="1">33855_t:CDS:1</fullName>
    </submittedName>
</protein>
<keyword evidence="2" id="KW-1185">Reference proteome</keyword>
<organism evidence="1 2">
    <name type="scientific">Gigaspora margarita</name>
    <dbReference type="NCBI Taxonomy" id="4874"/>
    <lineage>
        <taxon>Eukaryota</taxon>
        <taxon>Fungi</taxon>
        <taxon>Fungi incertae sedis</taxon>
        <taxon>Mucoromycota</taxon>
        <taxon>Glomeromycotina</taxon>
        <taxon>Glomeromycetes</taxon>
        <taxon>Diversisporales</taxon>
        <taxon>Gigasporaceae</taxon>
        <taxon>Gigaspora</taxon>
    </lineage>
</organism>
<dbReference type="Proteomes" id="UP000789901">
    <property type="component" value="Unassembled WGS sequence"/>
</dbReference>
<evidence type="ECO:0000313" key="2">
    <source>
        <dbReference type="Proteomes" id="UP000789901"/>
    </source>
</evidence>
<sequence>MTLELTDADIHNRVLHHLQTILNRYKKHLDEFPNMLLPTAFLNNKQSNHLISEEQQYNVEELTELIEMNFSSKYRLASYIELEKPFYA</sequence>
<feature type="non-terminal residue" evidence="1">
    <location>
        <position position="88"/>
    </location>
</feature>
<reference evidence="1 2" key="1">
    <citation type="submission" date="2021-06" db="EMBL/GenBank/DDBJ databases">
        <authorList>
            <person name="Kallberg Y."/>
            <person name="Tangrot J."/>
            <person name="Rosling A."/>
        </authorList>
    </citation>
    <scope>NUCLEOTIDE SEQUENCE [LARGE SCALE GENOMIC DNA]</scope>
    <source>
        <strain evidence="1 2">120-4 pot B 10/14</strain>
    </source>
</reference>
<gene>
    <name evidence="1" type="ORF">GMARGA_LOCUS22072</name>
</gene>
<proteinExistence type="predicted"/>
<dbReference type="EMBL" id="CAJVQB010020961">
    <property type="protein sequence ID" value="CAG8795853.1"/>
    <property type="molecule type" value="Genomic_DNA"/>
</dbReference>
<accession>A0ABN7VRV3</accession>
<evidence type="ECO:0000313" key="1">
    <source>
        <dbReference type="EMBL" id="CAG8795853.1"/>
    </source>
</evidence>